<dbReference type="RefSeq" id="WP_343949041.1">
    <property type="nucleotide sequence ID" value="NZ_BAAAHQ010000007.1"/>
</dbReference>
<gene>
    <name evidence="1" type="ORF">GCM10009560_15700</name>
</gene>
<accession>A0ABN1NWX6</accession>
<proteinExistence type="predicted"/>
<dbReference type="EMBL" id="BAAAHQ010000007">
    <property type="protein sequence ID" value="GAA0918609.1"/>
    <property type="molecule type" value="Genomic_DNA"/>
</dbReference>
<name>A0ABN1NWX6_9ACTN</name>
<sequence length="66" mass="8166">MKTWKRWQVMAERKLVGRFTEPTVDRYLLPRRFWTRPGAERDARRRRAQAELERKPHVTYWVVEAP</sequence>
<protein>
    <submittedName>
        <fullName evidence="1">Uncharacterized protein</fullName>
    </submittedName>
</protein>
<reference evidence="1 2" key="1">
    <citation type="journal article" date="2019" name="Int. J. Syst. Evol. Microbiol.">
        <title>The Global Catalogue of Microorganisms (GCM) 10K type strain sequencing project: providing services to taxonomists for standard genome sequencing and annotation.</title>
        <authorList>
            <consortium name="The Broad Institute Genomics Platform"/>
            <consortium name="The Broad Institute Genome Sequencing Center for Infectious Disease"/>
            <person name="Wu L."/>
            <person name="Ma J."/>
        </authorList>
    </citation>
    <scope>NUCLEOTIDE SEQUENCE [LARGE SCALE GENOMIC DNA]</scope>
    <source>
        <strain evidence="1 2">JCM 11136</strain>
    </source>
</reference>
<organism evidence="1 2">
    <name type="scientific">Nonomuraea longicatena</name>
    <dbReference type="NCBI Taxonomy" id="83682"/>
    <lineage>
        <taxon>Bacteria</taxon>
        <taxon>Bacillati</taxon>
        <taxon>Actinomycetota</taxon>
        <taxon>Actinomycetes</taxon>
        <taxon>Streptosporangiales</taxon>
        <taxon>Streptosporangiaceae</taxon>
        <taxon>Nonomuraea</taxon>
    </lineage>
</organism>
<keyword evidence="2" id="KW-1185">Reference proteome</keyword>
<evidence type="ECO:0000313" key="1">
    <source>
        <dbReference type="EMBL" id="GAA0918609.1"/>
    </source>
</evidence>
<dbReference type="Proteomes" id="UP001501578">
    <property type="component" value="Unassembled WGS sequence"/>
</dbReference>
<evidence type="ECO:0000313" key="2">
    <source>
        <dbReference type="Proteomes" id="UP001501578"/>
    </source>
</evidence>
<comment type="caution">
    <text evidence="1">The sequence shown here is derived from an EMBL/GenBank/DDBJ whole genome shotgun (WGS) entry which is preliminary data.</text>
</comment>